<name>A0ACC5QXV4_9HYPH</name>
<protein>
    <submittedName>
        <fullName evidence="1">Uncharacterized protein</fullName>
    </submittedName>
</protein>
<evidence type="ECO:0000313" key="1">
    <source>
        <dbReference type="EMBL" id="MBK1865199.1"/>
    </source>
</evidence>
<reference evidence="1" key="1">
    <citation type="submission" date="2021-01" db="EMBL/GenBank/DDBJ databases">
        <authorList>
            <person name="Sun Q."/>
        </authorList>
    </citation>
    <scope>NUCLEOTIDE SEQUENCE</scope>
    <source>
        <strain evidence="1">YIM B02566</strain>
    </source>
</reference>
<keyword evidence="2" id="KW-1185">Reference proteome</keyword>
<dbReference type="Proteomes" id="UP000616151">
    <property type="component" value="Unassembled WGS sequence"/>
</dbReference>
<gene>
    <name evidence="1" type="ORF">JHL16_02455</name>
</gene>
<comment type="caution">
    <text evidence="1">The sequence shown here is derived from an EMBL/GenBank/DDBJ whole genome shotgun (WGS) entry which is preliminary data.</text>
</comment>
<accession>A0ACC5QXV4</accession>
<evidence type="ECO:0000313" key="2">
    <source>
        <dbReference type="Proteomes" id="UP000616151"/>
    </source>
</evidence>
<organism evidence="1 2">
    <name type="scientific">Taklimakanibacter albus</name>
    <dbReference type="NCBI Taxonomy" id="2800327"/>
    <lineage>
        <taxon>Bacteria</taxon>
        <taxon>Pseudomonadati</taxon>
        <taxon>Pseudomonadota</taxon>
        <taxon>Alphaproteobacteria</taxon>
        <taxon>Hyphomicrobiales</taxon>
        <taxon>Aestuariivirgaceae</taxon>
        <taxon>Taklimakanibacter</taxon>
    </lineage>
</organism>
<dbReference type="EMBL" id="JAENHL010000004">
    <property type="protein sequence ID" value="MBK1865199.1"/>
    <property type="molecule type" value="Genomic_DNA"/>
</dbReference>
<proteinExistence type="predicted"/>
<sequence length="115" mass="13099">MSLFVEDDPWIFIIMTVIIGGGAAYLSGRALASKWRPWAMAAFYMIPLGLALRFFHYALFNGNLLSLHYFITDTLVLVAATSLGYRLTRVGQMVNQYPWLYERSSPFGWRSKIAP</sequence>